<keyword evidence="3" id="KW-0812">Transmembrane</keyword>
<feature type="chain" id="PRO_5020516764" evidence="4">
    <location>
        <begin position="20"/>
        <end position="585"/>
    </location>
</feature>
<dbReference type="GO" id="GO:0003677">
    <property type="term" value="F:DNA binding"/>
    <property type="evidence" value="ECO:0007669"/>
    <property type="project" value="InterPro"/>
</dbReference>
<dbReference type="SMART" id="SM00028">
    <property type="entry name" value="TPR"/>
    <property type="match status" value="2"/>
</dbReference>
<gene>
    <name evidence="5" type="ORF">EV199_4543</name>
</gene>
<dbReference type="PROSITE" id="PS50005">
    <property type="entry name" value="TPR"/>
    <property type="match status" value="1"/>
</dbReference>
<feature type="coiled-coil region" evidence="2">
    <location>
        <begin position="429"/>
        <end position="477"/>
    </location>
</feature>
<dbReference type="EMBL" id="SGXA01000002">
    <property type="protein sequence ID" value="RZS72621.1"/>
    <property type="molecule type" value="Genomic_DNA"/>
</dbReference>
<keyword evidence="6" id="KW-1185">Reference proteome</keyword>
<keyword evidence="4" id="KW-0732">Signal</keyword>
<keyword evidence="3" id="KW-0472">Membrane</keyword>
<dbReference type="AlphaFoldDB" id="A0A4V2F172"/>
<dbReference type="InterPro" id="IPR019734">
    <property type="entry name" value="TPR_rpt"/>
</dbReference>
<sequence>MKPNFILILLLAASPLLKAQSEMIQPFISAWEVTDTSQSRLAQGFYDIQHRKKDTAFYLGITRQLQQYIRDNPSKRLEARFILYQTLGALEFGYPIDQVYLNRMQKAIRLALDLGDDQLSAEIYSVYAGISGPENYLLYNLKAYELQKKIGLQRFYFVYTRVFDLSRALYLNQDYRQSIRYGLEFLQIKITDFDHYDPLVYVFQLDILGACYKKLGQYDSATYYYKKMLDYVPGAIPDNPVKQALWLGIGEGNLGHILILKGRYDEARPLIESYLASSIASGDALNISMAHNFLGNIEHHCNQHDAALNHWRKAYFYSREAGSADYAIQASEGIAGIFRLKGLTDSAWHYYDLYHQYKDSLAVSMSQQHLSNLKARISFDELESSFNRAQAALQKEKTTRNGIMVGIACLALIVILLYNRRRLKQKLVWQAATQKQKEAELEIRNAREQIRDFKHHIVEKNNLIASLEAQINEQDQQQHQQAVALNLQQYTLLTDTEWEKFKLEFAKAYPDFLNIIRQKITQITPAEERLATLIFLQLNTYEIASSLGISKDSVLRSKRRLKQRLQLEDPVTVEEYLYNLLSSNN</sequence>
<dbReference type="InterPro" id="IPR011990">
    <property type="entry name" value="TPR-like_helical_dom_sf"/>
</dbReference>
<dbReference type="Proteomes" id="UP000293874">
    <property type="component" value="Unassembled WGS sequence"/>
</dbReference>
<keyword evidence="2" id="KW-0175">Coiled coil</keyword>
<keyword evidence="1" id="KW-0802">TPR repeat</keyword>
<proteinExistence type="predicted"/>
<dbReference type="GO" id="GO:0006355">
    <property type="term" value="P:regulation of DNA-templated transcription"/>
    <property type="evidence" value="ECO:0007669"/>
    <property type="project" value="InterPro"/>
</dbReference>
<evidence type="ECO:0000313" key="6">
    <source>
        <dbReference type="Proteomes" id="UP000293874"/>
    </source>
</evidence>
<evidence type="ECO:0000256" key="2">
    <source>
        <dbReference type="SAM" id="Coils"/>
    </source>
</evidence>
<dbReference type="RefSeq" id="WP_130543018.1">
    <property type="nucleotide sequence ID" value="NZ_CP042431.1"/>
</dbReference>
<dbReference type="SUPFAM" id="SSF46894">
    <property type="entry name" value="C-terminal effector domain of the bipartite response regulators"/>
    <property type="match status" value="1"/>
</dbReference>
<evidence type="ECO:0000256" key="1">
    <source>
        <dbReference type="PROSITE-ProRule" id="PRU00339"/>
    </source>
</evidence>
<feature type="signal peptide" evidence="4">
    <location>
        <begin position="1"/>
        <end position="19"/>
    </location>
</feature>
<organism evidence="5 6">
    <name type="scientific">Pseudobacter ginsenosidimutans</name>
    <dbReference type="NCBI Taxonomy" id="661488"/>
    <lineage>
        <taxon>Bacteria</taxon>
        <taxon>Pseudomonadati</taxon>
        <taxon>Bacteroidota</taxon>
        <taxon>Chitinophagia</taxon>
        <taxon>Chitinophagales</taxon>
        <taxon>Chitinophagaceae</taxon>
        <taxon>Pseudobacter</taxon>
    </lineage>
</organism>
<keyword evidence="3" id="KW-1133">Transmembrane helix</keyword>
<evidence type="ECO:0000256" key="4">
    <source>
        <dbReference type="SAM" id="SignalP"/>
    </source>
</evidence>
<comment type="caution">
    <text evidence="5">The sequence shown here is derived from an EMBL/GenBank/DDBJ whole genome shotgun (WGS) entry which is preliminary data.</text>
</comment>
<feature type="repeat" description="TPR" evidence="1">
    <location>
        <begin position="202"/>
        <end position="235"/>
    </location>
</feature>
<evidence type="ECO:0000313" key="5">
    <source>
        <dbReference type="EMBL" id="RZS72621.1"/>
    </source>
</evidence>
<accession>A0A4V2F172</accession>
<evidence type="ECO:0000256" key="3">
    <source>
        <dbReference type="SAM" id="Phobius"/>
    </source>
</evidence>
<feature type="transmembrane region" description="Helical" evidence="3">
    <location>
        <begin position="402"/>
        <end position="419"/>
    </location>
</feature>
<dbReference type="InterPro" id="IPR016032">
    <property type="entry name" value="Sig_transdc_resp-reg_C-effctor"/>
</dbReference>
<dbReference type="OrthoDB" id="621195at2"/>
<name>A0A4V2F172_9BACT</name>
<dbReference type="SUPFAM" id="SSF48452">
    <property type="entry name" value="TPR-like"/>
    <property type="match status" value="3"/>
</dbReference>
<dbReference type="Gene3D" id="1.25.40.10">
    <property type="entry name" value="Tetratricopeptide repeat domain"/>
    <property type="match status" value="2"/>
</dbReference>
<reference evidence="5 6" key="1">
    <citation type="submission" date="2019-02" db="EMBL/GenBank/DDBJ databases">
        <title>Genomic Encyclopedia of Type Strains, Phase IV (KMG-IV): sequencing the most valuable type-strain genomes for metagenomic binning, comparative biology and taxonomic classification.</title>
        <authorList>
            <person name="Goeker M."/>
        </authorList>
    </citation>
    <scope>NUCLEOTIDE SEQUENCE [LARGE SCALE GENOMIC DNA]</scope>
    <source>
        <strain evidence="5 6">DSM 18116</strain>
    </source>
</reference>
<protein>
    <submittedName>
        <fullName evidence="5">Uncharacterized protein</fullName>
    </submittedName>
</protein>